<proteinExistence type="predicted"/>
<dbReference type="Proteomes" id="UP001158087">
    <property type="component" value="Unassembled WGS sequence"/>
</dbReference>
<dbReference type="PANTHER" id="PTHR43685">
    <property type="entry name" value="GLYCOSYLTRANSFERASE"/>
    <property type="match status" value="1"/>
</dbReference>
<dbReference type="PANTHER" id="PTHR43685:SF2">
    <property type="entry name" value="GLYCOSYLTRANSFERASE 2-LIKE DOMAIN-CONTAINING PROTEIN"/>
    <property type="match status" value="1"/>
</dbReference>
<gene>
    <name evidence="2" type="ORF">N7376_19475</name>
</gene>
<dbReference type="InterPro" id="IPR050834">
    <property type="entry name" value="Glycosyltransf_2"/>
</dbReference>
<evidence type="ECO:0000259" key="1">
    <source>
        <dbReference type="Pfam" id="PF00535"/>
    </source>
</evidence>
<dbReference type="Pfam" id="PF00535">
    <property type="entry name" value="Glycos_transf_2"/>
    <property type="match status" value="1"/>
</dbReference>
<dbReference type="InterPro" id="IPR001173">
    <property type="entry name" value="Glyco_trans_2-like"/>
</dbReference>
<dbReference type="CDD" id="cd00761">
    <property type="entry name" value="Glyco_tranf_GTA_type"/>
    <property type="match status" value="1"/>
</dbReference>
<dbReference type="InterPro" id="IPR029044">
    <property type="entry name" value="Nucleotide-diphossugar_trans"/>
</dbReference>
<feature type="domain" description="Glycosyltransferase 2-like" evidence="1">
    <location>
        <begin position="9"/>
        <end position="168"/>
    </location>
</feature>
<dbReference type="AlphaFoldDB" id="A0AA42H3Y1"/>
<evidence type="ECO:0000313" key="3">
    <source>
        <dbReference type="Proteomes" id="UP001158087"/>
    </source>
</evidence>
<name>A0AA42H3Y1_9HYPH</name>
<dbReference type="Gene3D" id="3.90.550.10">
    <property type="entry name" value="Spore Coat Polysaccharide Biosynthesis Protein SpsA, Chain A"/>
    <property type="match status" value="1"/>
</dbReference>
<evidence type="ECO:0000313" key="2">
    <source>
        <dbReference type="EMBL" id="MDH0126162.1"/>
    </source>
</evidence>
<reference evidence="2" key="1">
    <citation type="submission" date="2022-09" db="EMBL/GenBank/DDBJ databases">
        <title>Intensive care unit water sources are persistently colonized with multi-drug resistant bacteria and are the site of extensive horizontal gene transfer of antibiotic resistance genes.</title>
        <authorList>
            <person name="Diorio-Toth L."/>
        </authorList>
    </citation>
    <scope>NUCLEOTIDE SEQUENCE</scope>
    <source>
        <strain evidence="2">GD04153</strain>
    </source>
</reference>
<sequence length="288" mass="32195">MNVQRPAVSVVIPHYNQNDYLERSLASVACQLGEEDEILIVDDHSRQAPVVESGGWAPAVRIVVLPENRGPGVARNIGVEQARHEYVAFLDADDVALSGRITAQLRALDANPNWAGCVGDYVYQRDERHNALSSHQEKGPFDIRRKLLAGRIFAAGSTLMVKRQLFLEIGGYNPALRVYEDWDILLRMVSRSRVGHCGMPLAIISPSTRRACMDDRLRVLTQLDDTYARDVSGNEHRSFMQALAYERASAYFRAGWVWSGFRALLTSFGHAPLTFSRRFAARIVSGLP</sequence>
<comment type="caution">
    <text evidence="2">The sequence shown here is derived from an EMBL/GenBank/DDBJ whole genome shotgun (WGS) entry which is preliminary data.</text>
</comment>
<accession>A0AA42H3Y1</accession>
<protein>
    <submittedName>
        <fullName evidence="2">Glycosyltransferase</fullName>
    </submittedName>
</protein>
<organism evidence="2 3">
    <name type="scientific">Brucella intermedia GD04153</name>
    <dbReference type="NCBI Taxonomy" id="2975438"/>
    <lineage>
        <taxon>Bacteria</taxon>
        <taxon>Pseudomonadati</taxon>
        <taxon>Pseudomonadota</taxon>
        <taxon>Alphaproteobacteria</taxon>
        <taxon>Hyphomicrobiales</taxon>
        <taxon>Brucellaceae</taxon>
        <taxon>Brucella/Ochrobactrum group</taxon>
        <taxon>Brucella</taxon>
    </lineage>
</organism>
<dbReference type="EMBL" id="JAODYY010000010">
    <property type="protein sequence ID" value="MDH0126162.1"/>
    <property type="molecule type" value="Genomic_DNA"/>
</dbReference>
<dbReference type="SUPFAM" id="SSF53448">
    <property type="entry name" value="Nucleotide-diphospho-sugar transferases"/>
    <property type="match status" value="1"/>
</dbReference>